<feature type="domain" description="TonB-dependent receptor-like beta-barrel" evidence="11">
    <location>
        <begin position="404"/>
        <end position="972"/>
    </location>
</feature>
<feature type="chain" id="PRO_5046117561" evidence="10">
    <location>
        <begin position="32"/>
        <end position="1015"/>
    </location>
</feature>
<dbReference type="Gene3D" id="2.170.130.10">
    <property type="entry name" value="TonB-dependent receptor, plug domain"/>
    <property type="match status" value="1"/>
</dbReference>
<organism evidence="13 14">
    <name type="scientific">Mucilaginibacter pocheonensis</name>
    <dbReference type="NCBI Taxonomy" id="398050"/>
    <lineage>
        <taxon>Bacteria</taxon>
        <taxon>Pseudomonadati</taxon>
        <taxon>Bacteroidota</taxon>
        <taxon>Sphingobacteriia</taxon>
        <taxon>Sphingobacteriales</taxon>
        <taxon>Sphingobacteriaceae</taxon>
        <taxon>Mucilaginibacter</taxon>
    </lineage>
</organism>
<dbReference type="PROSITE" id="PS52016">
    <property type="entry name" value="TONB_DEPENDENT_REC_3"/>
    <property type="match status" value="1"/>
</dbReference>
<dbReference type="RefSeq" id="WP_310101479.1">
    <property type="nucleotide sequence ID" value="NZ_JAVDUU010000004.1"/>
</dbReference>
<reference evidence="13 14" key="1">
    <citation type="submission" date="2023-07" db="EMBL/GenBank/DDBJ databases">
        <title>Sorghum-associated microbial communities from plants grown in Nebraska, USA.</title>
        <authorList>
            <person name="Schachtman D."/>
        </authorList>
    </citation>
    <scope>NUCLEOTIDE SEQUENCE [LARGE SCALE GENOMIC DNA]</scope>
    <source>
        <strain evidence="13 14">3262</strain>
    </source>
</reference>
<comment type="subcellular location">
    <subcellularLocation>
        <location evidence="1 8">Cell outer membrane</location>
        <topology evidence="1 8">Multi-pass membrane protein</topology>
    </subcellularLocation>
</comment>
<dbReference type="InterPro" id="IPR023996">
    <property type="entry name" value="TonB-dep_OMP_SusC/RagA"/>
</dbReference>
<accession>A0ABU1TIX4</accession>
<evidence type="ECO:0000256" key="6">
    <source>
        <dbReference type="ARBA" id="ARBA00023136"/>
    </source>
</evidence>
<evidence type="ECO:0000313" key="13">
    <source>
        <dbReference type="EMBL" id="MDR6944746.1"/>
    </source>
</evidence>
<dbReference type="Proteomes" id="UP001247620">
    <property type="component" value="Unassembled WGS sequence"/>
</dbReference>
<evidence type="ECO:0000256" key="5">
    <source>
        <dbReference type="ARBA" id="ARBA00023077"/>
    </source>
</evidence>
<evidence type="ECO:0000256" key="10">
    <source>
        <dbReference type="SAM" id="SignalP"/>
    </source>
</evidence>
<dbReference type="InterPro" id="IPR000531">
    <property type="entry name" value="Beta-barrel_TonB"/>
</dbReference>
<dbReference type="Gene3D" id="2.40.170.20">
    <property type="entry name" value="TonB-dependent receptor, beta-barrel domain"/>
    <property type="match status" value="1"/>
</dbReference>
<dbReference type="InterPro" id="IPR012910">
    <property type="entry name" value="Plug_dom"/>
</dbReference>
<comment type="caution">
    <text evidence="13">The sequence shown here is derived from an EMBL/GenBank/DDBJ whole genome shotgun (WGS) entry which is preliminary data.</text>
</comment>
<dbReference type="Pfam" id="PF07715">
    <property type="entry name" value="Plug"/>
    <property type="match status" value="1"/>
</dbReference>
<evidence type="ECO:0000256" key="8">
    <source>
        <dbReference type="PROSITE-ProRule" id="PRU01360"/>
    </source>
</evidence>
<evidence type="ECO:0000256" key="4">
    <source>
        <dbReference type="ARBA" id="ARBA00022692"/>
    </source>
</evidence>
<feature type="signal peptide" evidence="10">
    <location>
        <begin position="1"/>
        <end position="31"/>
    </location>
</feature>
<evidence type="ECO:0000256" key="2">
    <source>
        <dbReference type="ARBA" id="ARBA00022448"/>
    </source>
</evidence>
<dbReference type="Pfam" id="PF00593">
    <property type="entry name" value="TonB_dep_Rec_b-barrel"/>
    <property type="match status" value="1"/>
</dbReference>
<evidence type="ECO:0000256" key="3">
    <source>
        <dbReference type="ARBA" id="ARBA00022452"/>
    </source>
</evidence>
<keyword evidence="6 8" id="KW-0472">Membrane</keyword>
<dbReference type="InterPro" id="IPR008969">
    <property type="entry name" value="CarboxyPept-like_regulatory"/>
</dbReference>
<proteinExistence type="inferred from homology"/>
<evidence type="ECO:0000259" key="12">
    <source>
        <dbReference type="Pfam" id="PF07715"/>
    </source>
</evidence>
<dbReference type="InterPro" id="IPR036942">
    <property type="entry name" value="Beta-barrel_TonB_sf"/>
</dbReference>
<dbReference type="SUPFAM" id="SSF49464">
    <property type="entry name" value="Carboxypeptidase regulatory domain-like"/>
    <property type="match status" value="1"/>
</dbReference>
<keyword evidence="4 8" id="KW-0812">Transmembrane</keyword>
<dbReference type="NCBIfam" id="TIGR04056">
    <property type="entry name" value="OMP_RagA_SusC"/>
    <property type="match status" value="1"/>
</dbReference>
<keyword evidence="7 8" id="KW-0998">Cell outer membrane</keyword>
<dbReference type="Pfam" id="PF13715">
    <property type="entry name" value="CarbopepD_reg_2"/>
    <property type="match status" value="1"/>
</dbReference>
<comment type="similarity">
    <text evidence="8 9">Belongs to the TonB-dependent receptor family.</text>
</comment>
<evidence type="ECO:0000256" key="1">
    <source>
        <dbReference type="ARBA" id="ARBA00004571"/>
    </source>
</evidence>
<sequence>MRLNLKRSKGTCRALLLLVLSLTLNLHNTFAQQDSHVTGLVTDSKGLTIPGATVKLKGTQKATATTVNGTFSIAAGAGDVLVITSIGYKAQEVTITSQKYYKVQMAEDNASLKEIVVIGYGTSTRKTLSSAVSTVKAEDLNKGAIADIGQLLQGKVAGVNISASGDPNKPAAVVLRGASTINSPGAPYYVIDGIPGGDIAGIAPNDIVTVDVLKDAAATAIYGNRAANGVIMVTTRRGKKGQSQVTYSGYMGTEKVSNNLKLMNSDQLRAYIAANNNAFSPNDDKSANTNWMKAIERSTAFSQNHNLSLSGGGEHNTYSASLNYFKKQGILTASSLERLIGRLNIDQYALDDKVKFSLNISNSESNSNNEPLQNIVLLQAAKHMPISPVKNADGTYFENLNTTGYFNPLAMVNNAQDNTKYHVLMGGFVTEVKLPFDLTYNVNLSYQRTTANHGEFYSSYFSKYPTSNFYNNPDPGIGIAHTLIGSLFGTNGSALRNVYENTSKTLETFLSWNKTFGSHSVNAVLGYSYQQNVVGDGFQATSTNFPIDNIGFLNLTLGNPYAISSYRINLGNDLTYAKTLMISDFFRVNYNYKEKYLLQASIRRDGSSTFGVNNRWGYFPSVGLAWRITQEDFMKNQTLFDDLKLRASYGITGNSFGIGAYNAQLFYGISGTYYDNGVQAAAYAPAQGTNPNLKWERTATKNIGLDFSILRGKVSGSVEVYDKNTTNMLYKYSVSPTLVPGGQIWANGGSINNKGIEISLNATPVSTQKFTWSSGATVTFNKNKITSLKNPYTNGDSIRYSDPEGPGQTNATLQILKVGYPVGEFFSLKYAGKDANGASLFFKKDGTTTTSPSIGTDYFYLGSPQPKVILGWNNTFRYKSFDLNIFLRGTLGNKIFNATRADLSYTAGATTNNILVSAGNDKISDTKNSYYSDRYIENGSYVRLDNATLGYNFKNVVKYVNNIRVYVSGNNLATITGYKGIDPEINQGGIAPGIDYNNFYPKTRTLLFGVNVSFQ</sequence>
<evidence type="ECO:0000313" key="14">
    <source>
        <dbReference type="Proteomes" id="UP001247620"/>
    </source>
</evidence>
<dbReference type="InterPro" id="IPR023997">
    <property type="entry name" value="TonB-dep_OMP_SusC/RagA_CS"/>
</dbReference>
<keyword evidence="10" id="KW-0732">Signal</keyword>
<dbReference type="EMBL" id="JAVDUU010000004">
    <property type="protein sequence ID" value="MDR6944746.1"/>
    <property type="molecule type" value="Genomic_DNA"/>
</dbReference>
<keyword evidence="2 8" id="KW-0813">Transport</keyword>
<keyword evidence="3 8" id="KW-1134">Transmembrane beta strand</keyword>
<dbReference type="NCBIfam" id="TIGR04057">
    <property type="entry name" value="SusC_RagA_signa"/>
    <property type="match status" value="1"/>
</dbReference>
<evidence type="ECO:0000256" key="9">
    <source>
        <dbReference type="RuleBase" id="RU003357"/>
    </source>
</evidence>
<name>A0ABU1TIX4_9SPHI</name>
<dbReference type="InterPro" id="IPR037066">
    <property type="entry name" value="Plug_dom_sf"/>
</dbReference>
<protein>
    <submittedName>
        <fullName evidence="13">Iron complex outermembrane receptor protein</fullName>
    </submittedName>
</protein>
<keyword evidence="5 9" id="KW-0798">TonB box</keyword>
<keyword evidence="13" id="KW-0675">Receptor</keyword>
<evidence type="ECO:0000256" key="7">
    <source>
        <dbReference type="ARBA" id="ARBA00023237"/>
    </source>
</evidence>
<dbReference type="InterPro" id="IPR039426">
    <property type="entry name" value="TonB-dep_rcpt-like"/>
</dbReference>
<gene>
    <name evidence="13" type="ORF">J2W55_004606</name>
</gene>
<dbReference type="Gene3D" id="2.60.40.1120">
    <property type="entry name" value="Carboxypeptidase-like, regulatory domain"/>
    <property type="match status" value="1"/>
</dbReference>
<evidence type="ECO:0000259" key="11">
    <source>
        <dbReference type="Pfam" id="PF00593"/>
    </source>
</evidence>
<dbReference type="SUPFAM" id="SSF56935">
    <property type="entry name" value="Porins"/>
    <property type="match status" value="1"/>
</dbReference>
<feature type="domain" description="TonB-dependent receptor plug" evidence="12">
    <location>
        <begin position="126"/>
        <end position="230"/>
    </location>
</feature>
<keyword evidence="14" id="KW-1185">Reference proteome</keyword>